<dbReference type="GO" id="GO:0035371">
    <property type="term" value="C:microtubule plus-end"/>
    <property type="evidence" value="ECO:0007669"/>
    <property type="project" value="TreeGrafter"/>
</dbReference>
<dbReference type="GO" id="GO:0031122">
    <property type="term" value="P:cytoplasmic microtubule organization"/>
    <property type="evidence" value="ECO:0007669"/>
    <property type="project" value="TreeGrafter"/>
</dbReference>
<dbReference type="SMART" id="SM01052">
    <property type="entry name" value="CAP_GLY"/>
    <property type="match status" value="1"/>
</dbReference>
<protein>
    <submittedName>
        <fullName evidence="3">CAP-Gly domain-containing protein</fullName>
    </submittedName>
</protein>
<dbReference type="GO" id="GO:0005938">
    <property type="term" value="C:cell cortex"/>
    <property type="evidence" value="ECO:0007669"/>
    <property type="project" value="TreeGrafter"/>
</dbReference>
<dbReference type="PROSITE" id="PS50245">
    <property type="entry name" value="CAP_GLY_2"/>
    <property type="match status" value="1"/>
</dbReference>
<dbReference type="InterPro" id="IPR036859">
    <property type="entry name" value="CAP-Gly_dom_sf"/>
</dbReference>
<evidence type="ECO:0000313" key="2">
    <source>
        <dbReference type="Proteomes" id="UP000046393"/>
    </source>
</evidence>
<sequence length="105" mass="11552">LAILLSCNCIIDRGKGEVAYYGETQFAEGFWVGIILNEPKGLNNGTVKGVEYFKCENKHGIFFRPSQVSVSTDVPSSSLEEEKDADEVCPNSEGVKGIVKKMEVY</sequence>
<dbReference type="Gene3D" id="2.30.30.190">
    <property type="entry name" value="CAP Gly-rich-like domain"/>
    <property type="match status" value="1"/>
</dbReference>
<reference evidence="3" key="1">
    <citation type="submission" date="2017-02" db="UniProtKB">
        <authorList>
            <consortium name="WormBaseParasite"/>
        </authorList>
    </citation>
    <scope>IDENTIFICATION</scope>
</reference>
<organism evidence="2 3">
    <name type="scientific">Syphacia muris</name>
    <dbReference type="NCBI Taxonomy" id="451379"/>
    <lineage>
        <taxon>Eukaryota</taxon>
        <taxon>Metazoa</taxon>
        <taxon>Ecdysozoa</taxon>
        <taxon>Nematoda</taxon>
        <taxon>Chromadorea</taxon>
        <taxon>Rhabditida</taxon>
        <taxon>Spirurina</taxon>
        <taxon>Oxyuridomorpha</taxon>
        <taxon>Oxyuroidea</taxon>
        <taxon>Oxyuridae</taxon>
        <taxon>Syphacia</taxon>
    </lineage>
</organism>
<dbReference type="Proteomes" id="UP000046393">
    <property type="component" value="Unplaced"/>
</dbReference>
<dbReference type="SUPFAM" id="SSF74924">
    <property type="entry name" value="Cap-Gly domain"/>
    <property type="match status" value="1"/>
</dbReference>
<dbReference type="InterPro" id="IPR000938">
    <property type="entry name" value="CAP-Gly_domain"/>
</dbReference>
<name>A0A0N5AAZ1_9BILA</name>
<dbReference type="GO" id="GO:0005634">
    <property type="term" value="C:nucleus"/>
    <property type="evidence" value="ECO:0007669"/>
    <property type="project" value="TreeGrafter"/>
</dbReference>
<dbReference type="STRING" id="451379.A0A0N5AAZ1"/>
<dbReference type="Pfam" id="PF01302">
    <property type="entry name" value="CAP_GLY"/>
    <property type="match status" value="1"/>
</dbReference>
<dbReference type="PANTHER" id="PTHR18916">
    <property type="entry name" value="DYNACTIN 1-RELATED MICROTUBULE-BINDING"/>
    <property type="match status" value="1"/>
</dbReference>
<feature type="domain" description="CAP-Gly" evidence="1">
    <location>
        <begin position="22"/>
        <end position="64"/>
    </location>
</feature>
<keyword evidence="2" id="KW-1185">Reference proteome</keyword>
<dbReference type="AlphaFoldDB" id="A0A0N5AAZ1"/>
<evidence type="ECO:0000313" key="3">
    <source>
        <dbReference type="WBParaSite" id="SMUV_0000131701-mRNA-1"/>
    </source>
</evidence>
<evidence type="ECO:0000259" key="1">
    <source>
        <dbReference type="PROSITE" id="PS50245"/>
    </source>
</evidence>
<accession>A0A0N5AAZ1</accession>
<proteinExistence type="predicted"/>
<dbReference type="GO" id="GO:0051010">
    <property type="term" value="F:microtubule plus-end binding"/>
    <property type="evidence" value="ECO:0007669"/>
    <property type="project" value="TreeGrafter"/>
</dbReference>
<dbReference type="WBParaSite" id="SMUV_0000131701-mRNA-1">
    <property type="protein sequence ID" value="SMUV_0000131701-mRNA-1"/>
    <property type="gene ID" value="SMUV_0000131701"/>
</dbReference>
<dbReference type="PANTHER" id="PTHR18916:SF89">
    <property type="entry name" value="CAP-GLY DOMAIN-CONTAINING PROTEIN"/>
    <property type="match status" value="1"/>
</dbReference>